<dbReference type="OrthoDB" id="384986at2157"/>
<dbReference type="InterPro" id="IPR043504">
    <property type="entry name" value="Peptidase_S1_PA_chymotrypsin"/>
</dbReference>
<evidence type="ECO:0008006" key="3">
    <source>
        <dbReference type="Google" id="ProtNLM"/>
    </source>
</evidence>
<evidence type="ECO:0000313" key="2">
    <source>
        <dbReference type="Proteomes" id="UP000509626"/>
    </source>
</evidence>
<dbReference type="PROSITE" id="PS00135">
    <property type="entry name" value="TRYPSIN_SER"/>
    <property type="match status" value="1"/>
</dbReference>
<evidence type="ECO:0000313" key="1">
    <source>
        <dbReference type="EMBL" id="QLG61287.1"/>
    </source>
</evidence>
<gene>
    <name evidence="1" type="ORF">HUG12_05875</name>
</gene>
<sequence>MSRDPQVSRRKYVKSMGAGATVFGLDRFSFTPKITIPLLRSKQGVVEEEEVPRAWWQHVQTSKRVVEKVREQYSGVKGFKSAYRTISDERIKGYRKKKIAIEIDTEEAPNIPLGSDTPNGPFPEEVNGIGVETRENLNRTASACKNVGHFDPIPGGTGIFNQQGLKATACCKVTYNGSPRLLTVSHMTLCRKEPVYQDSDEQRQIGSIDNLSASQDWATIDLNSDYDLDNTIRLPSGTEYPVNGWITEGGVETYASNGREFLKVGSETGRTKNSILNHYAPFDDDCSNYEKGIDMRNNGANGDSGGPIFLLTDNNTAFILAINQYNGGGTVDIGCSGIAEKNYSGGIAAWYLQNNTPISF</sequence>
<keyword evidence="2" id="KW-1185">Reference proteome</keyword>
<dbReference type="SUPFAM" id="SSF50494">
    <property type="entry name" value="Trypsin-like serine proteases"/>
    <property type="match status" value="1"/>
</dbReference>
<dbReference type="EMBL" id="CP058579">
    <property type="protein sequence ID" value="QLG61287.1"/>
    <property type="molecule type" value="Genomic_DNA"/>
</dbReference>
<dbReference type="InterPro" id="IPR009003">
    <property type="entry name" value="Peptidase_S1_PA"/>
</dbReference>
<dbReference type="InterPro" id="IPR033116">
    <property type="entry name" value="TRYPSIN_SER"/>
</dbReference>
<protein>
    <recommendedName>
        <fullName evidence="3">Peptidase S1 domain-containing protein</fullName>
    </recommendedName>
</protein>
<proteinExistence type="predicted"/>
<dbReference type="RefSeq" id="WP_179267872.1">
    <property type="nucleotide sequence ID" value="NZ_CP058579.1"/>
</dbReference>
<organism evidence="1 2">
    <name type="scientific">Halorarum salinum</name>
    <dbReference type="NCBI Taxonomy" id="2743089"/>
    <lineage>
        <taxon>Archaea</taxon>
        <taxon>Methanobacteriati</taxon>
        <taxon>Methanobacteriota</taxon>
        <taxon>Stenosarchaea group</taxon>
        <taxon>Halobacteria</taxon>
        <taxon>Halobacteriales</taxon>
        <taxon>Haloferacaceae</taxon>
        <taxon>Halorarum</taxon>
    </lineage>
</organism>
<dbReference type="KEGG" id="halu:HUG12_05875"/>
<dbReference type="AlphaFoldDB" id="A0A7D5L9Q7"/>
<dbReference type="Proteomes" id="UP000509626">
    <property type="component" value="Chromosome"/>
</dbReference>
<accession>A0A7D5L9Q7</accession>
<dbReference type="GeneID" id="56036968"/>
<name>A0A7D5L9Q7_9EURY</name>
<dbReference type="Gene3D" id="2.40.10.10">
    <property type="entry name" value="Trypsin-like serine proteases"/>
    <property type="match status" value="2"/>
</dbReference>
<reference evidence="1 2" key="1">
    <citation type="submission" date="2020-06" db="EMBL/GenBank/DDBJ databases">
        <title>NJ-3-1, isolated from saline soil.</title>
        <authorList>
            <person name="Cui H.L."/>
            <person name="Shi X."/>
        </authorList>
    </citation>
    <scope>NUCLEOTIDE SEQUENCE [LARGE SCALE GENOMIC DNA]</scope>
    <source>
        <strain evidence="1 2">NJ-3-1</strain>
    </source>
</reference>